<name>A0A139HIH7_9PEZI</name>
<comment type="caution">
    <text evidence="2">The sequence shown here is derived from an EMBL/GenBank/DDBJ whole genome shotgun (WGS) entry which is preliminary data.</text>
</comment>
<dbReference type="AlphaFoldDB" id="A0A139HIH7"/>
<gene>
    <name evidence="2" type="ORF">AC578_5054</name>
</gene>
<accession>A0A139HIH7</accession>
<evidence type="ECO:0000313" key="3">
    <source>
        <dbReference type="Proteomes" id="UP000070133"/>
    </source>
</evidence>
<dbReference type="EMBL" id="LFZN01000044">
    <property type="protein sequence ID" value="KXT02260.1"/>
    <property type="molecule type" value="Genomic_DNA"/>
</dbReference>
<protein>
    <submittedName>
        <fullName evidence="2">Uncharacterized protein</fullName>
    </submittedName>
</protein>
<evidence type="ECO:0000313" key="2">
    <source>
        <dbReference type="EMBL" id="KXT02260.1"/>
    </source>
</evidence>
<reference evidence="2 3" key="1">
    <citation type="submission" date="2015-07" db="EMBL/GenBank/DDBJ databases">
        <title>Comparative genomics of the Sigatoka disease complex on banana suggests a link between parallel evolutionary changes in Pseudocercospora fijiensis and Pseudocercospora eumusae and increased virulence on the banana host.</title>
        <authorList>
            <person name="Chang T.-C."/>
            <person name="Salvucci A."/>
            <person name="Crous P.W."/>
            <person name="Stergiopoulos I."/>
        </authorList>
    </citation>
    <scope>NUCLEOTIDE SEQUENCE [LARGE SCALE GENOMIC DNA]</scope>
    <source>
        <strain evidence="2 3">CBS 114824</strain>
    </source>
</reference>
<dbReference type="Proteomes" id="UP000070133">
    <property type="component" value="Unassembled WGS sequence"/>
</dbReference>
<sequence>MAAVPLTEPAIFLVLLEEEKGTFGTLCGRDRVLCKTCKMSKKPENPTFANGDPVKRDFTPGPSTPRNFASLRQRRVQNLSSEDSNSRGSTSSSNSLDLSGLSITTTPGTTITEPDQTIHIPMNLESIETMKFFGINDARSEQIWKRWGQVTSNFEGDFGSFVKQYLHSLIKEEKCDDGHPGNDWDNALRKIGANDELRNAIIGRPEFDSVRCTKSALEWVEKAIEWRWKWLLHVNKASKARAGGGVPLPLPSGSSPIQVRSLTSMLMGDDVEGFTYNRNTNTATNAKGESLDYVPFWRGTSRVDAEGMWKGDMRTGEFDISNQCDPPPTDFSGRRAVHYWTPEREGAQIYARYVKKIAGPAGACLIRIEVPKSLLKRQPTLTLRFPDDDFKQLVWSSRQSKDPPKDLTRKIMKNSLLVGDTTTAINRAFFNMKEPQELDEKRLQKLPNGIVMTQFVFGHIAGDDFEDELNKLKGKVTLHHSDHPNIILPPMAAETLAPKKGF</sequence>
<dbReference type="OrthoDB" id="5429780at2759"/>
<evidence type="ECO:0000256" key="1">
    <source>
        <dbReference type="SAM" id="MobiDB-lite"/>
    </source>
</evidence>
<feature type="compositionally biased region" description="Low complexity" evidence="1">
    <location>
        <begin position="80"/>
        <end position="114"/>
    </location>
</feature>
<organism evidence="2 3">
    <name type="scientific">Pseudocercospora eumusae</name>
    <dbReference type="NCBI Taxonomy" id="321146"/>
    <lineage>
        <taxon>Eukaryota</taxon>
        <taxon>Fungi</taxon>
        <taxon>Dikarya</taxon>
        <taxon>Ascomycota</taxon>
        <taxon>Pezizomycotina</taxon>
        <taxon>Dothideomycetes</taxon>
        <taxon>Dothideomycetidae</taxon>
        <taxon>Mycosphaerellales</taxon>
        <taxon>Mycosphaerellaceae</taxon>
        <taxon>Pseudocercospora</taxon>
    </lineage>
</organism>
<proteinExistence type="predicted"/>
<dbReference type="STRING" id="321146.A0A139HIH7"/>
<feature type="region of interest" description="Disordered" evidence="1">
    <location>
        <begin position="42"/>
        <end position="116"/>
    </location>
</feature>
<keyword evidence="3" id="KW-1185">Reference proteome</keyword>